<evidence type="ECO:0000256" key="4">
    <source>
        <dbReference type="ARBA" id="ARBA00022525"/>
    </source>
</evidence>
<dbReference type="PROSITE" id="PS52035">
    <property type="entry name" value="PEPTIDASE_M14"/>
    <property type="match status" value="1"/>
</dbReference>
<keyword evidence="19" id="KW-1185">Reference proteome</keyword>
<dbReference type="AlphaFoldDB" id="A0AAU9U6H9"/>
<evidence type="ECO:0000256" key="15">
    <source>
        <dbReference type="PROSITE-ProRule" id="PRU01379"/>
    </source>
</evidence>
<dbReference type="Pfam" id="PF02244">
    <property type="entry name" value="Propep_M14"/>
    <property type="match status" value="1"/>
</dbReference>
<dbReference type="FunFam" id="3.40.630.10:FF:000040">
    <property type="entry name" value="zinc carboxypeptidase"/>
    <property type="match status" value="1"/>
</dbReference>
<evidence type="ECO:0000256" key="7">
    <source>
        <dbReference type="ARBA" id="ARBA00022723"/>
    </source>
</evidence>
<comment type="subcellular location">
    <subcellularLocation>
        <location evidence="2">Secreted</location>
    </subcellularLocation>
</comment>
<dbReference type="InterPro" id="IPR036990">
    <property type="entry name" value="M14A-like_propep"/>
</dbReference>
<sequence length="439" mass="50712">MLFIKTFSFFILYINLAVCEKFRFDNYSVFKIIPETEQQYQILQDIRRDDPRYDFWTDPLPLREFVNVMSSPGDKTYLEDILQKNEIKYEIVMQNIQEAIDEEIVNTFTRSGIRNMEWNAYYNLNDINGWLDDLVATYPNTVSRIIGGVSYEGRDIRGIKISHGSGRRAIFIESGIHAREWISPATTCYIINELLTSNHTETRAAARDYDWYIFPVTNPDGYIWSHEQFRMWRKNRQPYGTNFGVDLNRNWNNNWLVAGSSSNPALDTYAGPGPFSEPETRSLSSYIQSIGDQIDMYIATHSFGHLLLLPFGNSTEPYGNYHDAMNIGRRAMGALSVRYGTMYRTGNIAEAIYRATGGSVDWVKEQIKVPLVYVYEFRDNGTYGFLLPPSQILPNSEEVMDSLLELIHQAKRLGYLNSSSRFYASIYICLSAFLITLLR</sequence>
<dbReference type="PANTHER" id="PTHR11705">
    <property type="entry name" value="PROTEASE FAMILY M14 CARBOXYPEPTIDASE A,B"/>
    <property type="match status" value="1"/>
</dbReference>
<keyword evidence="10" id="KW-0862">Zinc</keyword>
<evidence type="ECO:0000313" key="18">
    <source>
        <dbReference type="EMBL" id="CAH2094778.1"/>
    </source>
</evidence>
<keyword evidence="5" id="KW-0121">Carboxypeptidase</keyword>
<evidence type="ECO:0000256" key="10">
    <source>
        <dbReference type="ARBA" id="ARBA00022833"/>
    </source>
</evidence>
<feature type="chain" id="PRO_5043560937" description="Zinc carboxypeptidase A 1" evidence="16">
    <location>
        <begin position="20"/>
        <end position="439"/>
    </location>
</feature>
<organism evidence="18 19">
    <name type="scientific">Euphydryas editha</name>
    <name type="common">Edith's checkerspot</name>
    <dbReference type="NCBI Taxonomy" id="104508"/>
    <lineage>
        <taxon>Eukaryota</taxon>
        <taxon>Metazoa</taxon>
        <taxon>Ecdysozoa</taxon>
        <taxon>Arthropoda</taxon>
        <taxon>Hexapoda</taxon>
        <taxon>Insecta</taxon>
        <taxon>Pterygota</taxon>
        <taxon>Neoptera</taxon>
        <taxon>Endopterygota</taxon>
        <taxon>Lepidoptera</taxon>
        <taxon>Glossata</taxon>
        <taxon>Ditrysia</taxon>
        <taxon>Papilionoidea</taxon>
        <taxon>Nymphalidae</taxon>
        <taxon>Nymphalinae</taxon>
        <taxon>Euphydryas</taxon>
    </lineage>
</organism>
<keyword evidence="6" id="KW-0645">Protease</keyword>
<proteinExistence type="inferred from homology"/>
<comment type="function">
    <text evidence="13">Involved in the digestion of the blood meal.</text>
</comment>
<accession>A0AAU9U6H9</accession>
<evidence type="ECO:0000256" key="16">
    <source>
        <dbReference type="SAM" id="SignalP"/>
    </source>
</evidence>
<comment type="caution">
    <text evidence="18">The sequence shown here is derived from an EMBL/GenBank/DDBJ whole genome shotgun (WGS) entry which is preliminary data.</text>
</comment>
<dbReference type="Proteomes" id="UP001153954">
    <property type="component" value="Unassembled WGS sequence"/>
</dbReference>
<dbReference type="GO" id="GO:0008270">
    <property type="term" value="F:zinc ion binding"/>
    <property type="evidence" value="ECO:0007669"/>
    <property type="project" value="InterPro"/>
</dbReference>
<dbReference type="SUPFAM" id="SSF54897">
    <property type="entry name" value="Protease propeptides/inhibitors"/>
    <property type="match status" value="1"/>
</dbReference>
<dbReference type="EMBL" id="CAKOGL010000014">
    <property type="protein sequence ID" value="CAH2094778.1"/>
    <property type="molecule type" value="Genomic_DNA"/>
</dbReference>
<keyword evidence="4" id="KW-0964">Secreted</keyword>
<gene>
    <name evidence="18" type="ORF">EEDITHA_LOCUS10314</name>
</gene>
<keyword evidence="11" id="KW-0482">Metalloprotease</keyword>
<dbReference type="GO" id="GO:0004181">
    <property type="term" value="F:metallocarboxypeptidase activity"/>
    <property type="evidence" value="ECO:0007669"/>
    <property type="project" value="InterPro"/>
</dbReference>
<evidence type="ECO:0000256" key="6">
    <source>
        <dbReference type="ARBA" id="ARBA00022670"/>
    </source>
</evidence>
<dbReference type="SUPFAM" id="SSF53187">
    <property type="entry name" value="Zn-dependent exopeptidases"/>
    <property type="match status" value="1"/>
</dbReference>
<evidence type="ECO:0000256" key="1">
    <source>
        <dbReference type="ARBA" id="ARBA00001947"/>
    </source>
</evidence>
<dbReference type="Gene3D" id="3.30.70.340">
    <property type="entry name" value="Metallocarboxypeptidase-like"/>
    <property type="match status" value="1"/>
</dbReference>
<keyword evidence="12" id="KW-1015">Disulfide bond</keyword>
<feature type="signal peptide" evidence="16">
    <location>
        <begin position="1"/>
        <end position="19"/>
    </location>
</feature>
<protein>
    <recommendedName>
        <fullName evidence="14">Zinc carboxypeptidase A 1</fullName>
    </recommendedName>
</protein>
<dbReference type="InterPro" id="IPR003146">
    <property type="entry name" value="M14A_act_pep"/>
</dbReference>
<evidence type="ECO:0000256" key="12">
    <source>
        <dbReference type="ARBA" id="ARBA00023157"/>
    </source>
</evidence>
<evidence type="ECO:0000256" key="13">
    <source>
        <dbReference type="ARBA" id="ARBA00057299"/>
    </source>
</evidence>
<comment type="cofactor">
    <cofactor evidence="1">
        <name>Zn(2+)</name>
        <dbReference type="ChEBI" id="CHEBI:29105"/>
    </cofactor>
</comment>
<evidence type="ECO:0000256" key="3">
    <source>
        <dbReference type="ARBA" id="ARBA00005988"/>
    </source>
</evidence>
<keyword evidence="9" id="KW-0378">Hydrolase</keyword>
<dbReference type="Pfam" id="PF00246">
    <property type="entry name" value="Peptidase_M14"/>
    <property type="match status" value="1"/>
</dbReference>
<dbReference type="GO" id="GO:0006508">
    <property type="term" value="P:proteolysis"/>
    <property type="evidence" value="ECO:0007669"/>
    <property type="project" value="UniProtKB-KW"/>
</dbReference>
<evidence type="ECO:0000256" key="8">
    <source>
        <dbReference type="ARBA" id="ARBA00022729"/>
    </source>
</evidence>
<evidence type="ECO:0000256" key="11">
    <source>
        <dbReference type="ARBA" id="ARBA00023049"/>
    </source>
</evidence>
<feature type="active site" description="Proton donor/acceptor" evidence="15">
    <location>
        <position position="376"/>
    </location>
</feature>
<evidence type="ECO:0000256" key="5">
    <source>
        <dbReference type="ARBA" id="ARBA00022645"/>
    </source>
</evidence>
<keyword evidence="8 16" id="KW-0732">Signal</keyword>
<dbReference type="SMART" id="SM00631">
    <property type="entry name" value="Zn_pept"/>
    <property type="match status" value="1"/>
</dbReference>
<dbReference type="FunFam" id="3.30.70.340:FF:000002">
    <property type="entry name" value="Carboxypeptidase A"/>
    <property type="match status" value="1"/>
</dbReference>
<comment type="similarity">
    <text evidence="3 15">Belongs to the peptidase M14 family.</text>
</comment>
<dbReference type="GO" id="GO:0005615">
    <property type="term" value="C:extracellular space"/>
    <property type="evidence" value="ECO:0007669"/>
    <property type="project" value="TreeGrafter"/>
</dbReference>
<feature type="domain" description="Peptidase M14" evidence="17">
    <location>
        <begin position="120"/>
        <end position="410"/>
    </location>
</feature>
<name>A0AAU9U6H9_EUPED</name>
<keyword evidence="7" id="KW-0479">Metal-binding</keyword>
<reference evidence="18" key="1">
    <citation type="submission" date="2022-03" db="EMBL/GenBank/DDBJ databases">
        <authorList>
            <person name="Tunstrom K."/>
        </authorList>
    </citation>
    <scope>NUCLEOTIDE SEQUENCE</scope>
</reference>
<evidence type="ECO:0000256" key="2">
    <source>
        <dbReference type="ARBA" id="ARBA00004613"/>
    </source>
</evidence>
<evidence type="ECO:0000256" key="14">
    <source>
        <dbReference type="ARBA" id="ARBA00069039"/>
    </source>
</evidence>
<dbReference type="PANTHER" id="PTHR11705:SF153">
    <property type="entry name" value="ZINC CARBOXYPEPTIDASE A 1-LIKE PROTEIN"/>
    <property type="match status" value="1"/>
</dbReference>
<evidence type="ECO:0000256" key="9">
    <source>
        <dbReference type="ARBA" id="ARBA00022801"/>
    </source>
</evidence>
<dbReference type="PRINTS" id="PR00765">
    <property type="entry name" value="CRBOXYPTASEA"/>
</dbReference>
<dbReference type="InterPro" id="IPR000834">
    <property type="entry name" value="Peptidase_M14"/>
</dbReference>
<evidence type="ECO:0000313" key="19">
    <source>
        <dbReference type="Proteomes" id="UP001153954"/>
    </source>
</evidence>
<dbReference type="Gene3D" id="3.40.630.10">
    <property type="entry name" value="Zn peptidases"/>
    <property type="match status" value="1"/>
</dbReference>
<evidence type="ECO:0000259" key="17">
    <source>
        <dbReference type="PROSITE" id="PS52035"/>
    </source>
</evidence>
<dbReference type="CDD" id="cd03860">
    <property type="entry name" value="M14_CP_A-B_like"/>
    <property type="match status" value="1"/>
</dbReference>